<dbReference type="Pfam" id="PF02137">
    <property type="entry name" value="A_deamin"/>
    <property type="match status" value="1"/>
</dbReference>
<dbReference type="GO" id="GO:0006382">
    <property type="term" value="P:adenosine to inosine editing"/>
    <property type="evidence" value="ECO:0007669"/>
    <property type="project" value="TreeGrafter"/>
</dbReference>
<protein>
    <recommendedName>
        <fullName evidence="8">Double-stranded RNA-specific editase 1</fullName>
    </recommendedName>
</protein>
<feature type="region of interest" description="Disordered" evidence="3">
    <location>
        <begin position="1"/>
        <end position="81"/>
    </location>
</feature>
<dbReference type="FunFam" id="3.30.160.20:FF:000007">
    <property type="entry name" value="Double-stranded RNA-binding protein Staufen homolog 1"/>
    <property type="match status" value="1"/>
</dbReference>
<feature type="compositionally biased region" description="Basic residues" evidence="3">
    <location>
        <begin position="63"/>
        <end position="74"/>
    </location>
</feature>
<dbReference type="PANTHER" id="PTHR10910:SF62">
    <property type="entry name" value="AT07585P-RELATED"/>
    <property type="match status" value="1"/>
</dbReference>
<feature type="region of interest" description="Disordered" evidence="3">
    <location>
        <begin position="171"/>
        <end position="206"/>
    </location>
</feature>
<evidence type="ECO:0000313" key="7">
    <source>
        <dbReference type="Proteomes" id="UP000887568"/>
    </source>
</evidence>
<dbReference type="EnsemblMetazoa" id="XM_038202231.1">
    <property type="protein sequence ID" value="XP_038058159.1"/>
    <property type="gene ID" value="LOC119729602"/>
</dbReference>
<dbReference type="Pfam" id="PF00035">
    <property type="entry name" value="dsrm"/>
    <property type="match status" value="2"/>
</dbReference>
<dbReference type="InterPro" id="IPR014720">
    <property type="entry name" value="dsRBD_dom"/>
</dbReference>
<accession>A0A914A3J9</accession>
<dbReference type="GO" id="GO:0008251">
    <property type="term" value="F:tRNA-specific adenosine deaminase activity"/>
    <property type="evidence" value="ECO:0007669"/>
    <property type="project" value="TreeGrafter"/>
</dbReference>
<dbReference type="AlphaFoldDB" id="A0A914A3J9"/>
<keyword evidence="7" id="KW-1185">Reference proteome</keyword>
<evidence type="ECO:0000259" key="4">
    <source>
        <dbReference type="PROSITE" id="PS50137"/>
    </source>
</evidence>
<dbReference type="OrthoDB" id="10268011at2759"/>
<dbReference type="GO" id="GO:0003725">
    <property type="term" value="F:double-stranded RNA binding"/>
    <property type="evidence" value="ECO:0007669"/>
    <property type="project" value="TreeGrafter"/>
</dbReference>
<dbReference type="InterPro" id="IPR002466">
    <property type="entry name" value="A_deamin"/>
</dbReference>
<dbReference type="RefSeq" id="XP_038058159.1">
    <property type="nucleotide sequence ID" value="XM_038202231.1"/>
</dbReference>
<reference evidence="6" key="1">
    <citation type="submission" date="2022-11" db="UniProtKB">
        <authorList>
            <consortium name="EnsemblMetazoa"/>
        </authorList>
    </citation>
    <scope>IDENTIFICATION</scope>
</reference>
<dbReference type="GeneID" id="119729602"/>
<dbReference type="PANTHER" id="PTHR10910">
    <property type="entry name" value="EUKARYOTE SPECIFIC DSRNA BINDING PROTEIN"/>
    <property type="match status" value="1"/>
</dbReference>
<proteinExistence type="predicted"/>
<dbReference type="GO" id="GO:0005737">
    <property type="term" value="C:cytoplasm"/>
    <property type="evidence" value="ECO:0007669"/>
    <property type="project" value="TreeGrafter"/>
</dbReference>
<feature type="domain" description="DRBM" evidence="4">
    <location>
        <begin position="78"/>
        <end position="144"/>
    </location>
</feature>
<sequence>MAELDQAFAKSDTDMKENINTMQVEDSSGVEEGQNGTDLRGKKRSLEDEDEDMADVSADGQKAKTKKKKPKRARGPPMPKNALMQLNEIKPGLVFKPALQEGPVHAPNFTVEVEVNSQTYHGKGRSKKLAKMNAAEVVLQSFVQHPNPSEVLRVVGQPMFNSDFTSDSFETPKTFSTFQHPDKSMTPPPLPSPGIDYPASSPNGNRMSLLVPPPGPHSGDSTKNPIMMLNELKQGVKFDMTSESGQSHAKNFIMAVTVDGQKFQGSARSKKLAKARAAQAALSALFNIAPATAPGLQPIPSDGLQLHVPQVLADLVHSLVEGKFSDLTNSQSSGVARRKVAAGFVMTRGEGIEDAQVISITSGTKCINGEYMSDQGLAINDSHAEIVSRRCLVRYLYSQLELISQNKGESSIFVPSPSGKGYTLQAGIQFHLYISTSPCGDARIFSPHEATTGEDNPSTDKHPNRKARGQLRTKIESGEGTIPVKSGPIIQTWDGVLQGERLLTMSCSDKLARWNVLGIQGSLLSHFVEPIYLNSVILGSLYHSDHLSRALYARMGALEDLPPAFHVNHPLLSGVSNTQSRMPGKAPNFSINWTYADADLEVTNATTGKQEGGLPSRLCKSTLFEKFKGLYGKLSSVVPAQPQPPKTYAEAKAQAVDYSRAKAVMVRGFEKAGLGSWIKKPMEQDLFE</sequence>
<dbReference type="PROSITE" id="PS50141">
    <property type="entry name" value="A_DEAMIN_EDITASE"/>
    <property type="match status" value="1"/>
</dbReference>
<keyword evidence="1 2" id="KW-0694">RNA-binding</keyword>
<feature type="region of interest" description="Disordered" evidence="3">
    <location>
        <begin position="444"/>
        <end position="471"/>
    </location>
</feature>
<dbReference type="SMART" id="SM00552">
    <property type="entry name" value="ADEAMc"/>
    <property type="match status" value="1"/>
</dbReference>
<dbReference type="PROSITE" id="PS50137">
    <property type="entry name" value="DS_RBD"/>
    <property type="match status" value="2"/>
</dbReference>
<dbReference type="Gene3D" id="3.30.160.20">
    <property type="match status" value="2"/>
</dbReference>
<evidence type="ECO:0000313" key="6">
    <source>
        <dbReference type="EnsemblMetazoa" id="XP_038058159.1"/>
    </source>
</evidence>
<dbReference type="OMA" id="IFSPHES"/>
<evidence type="ECO:0008006" key="8">
    <source>
        <dbReference type="Google" id="ProtNLM"/>
    </source>
</evidence>
<dbReference type="SMART" id="SM00358">
    <property type="entry name" value="DSRM"/>
    <property type="match status" value="2"/>
</dbReference>
<evidence type="ECO:0000256" key="3">
    <source>
        <dbReference type="SAM" id="MobiDB-lite"/>
    </source>
</evidence>
<organism evidence="6 7">
    <name type="scientific">Patiria miniata</name>
    <name type="common">Bat star</name>
    <name type="synonym">Asterina miniata</name>
    <dbReference type="NCBI Taxonomy" id="46514"/>
    <lineage>
        <taxon>Eukaryota</taxon>
        <taxon>Metazoa</taxon>
        <taxon>Echinodermata</taxon>
        <taxon>Eleutherozoa</taxon>
        <taxon>Asterozoa</taxon>
        <taxon>Asteroidea</taxon>
        <taxon>Valvatacea</taxon>
        <taxon>Valvatida</taxon>
        <taxon>Asterinidae</taxon>
        <taxon>Patiria</taxon>
    </lineage>
</organism>
<dbReference type="Proteomes" id="UP000887568">
    <property type="component" value="Unplaced"/>
</dbReference>
<dbReference type="GO" id="GO:0005730">
    <property type="term" value="C:nucleolus"/>
    <property type="evidence" value="ECO:0007669"/>
    <property type="project" value="TreeGrafter"/>
</dbReference>
<dbReference type="SUPFAM" id="SSF54768">
    <property type="entry name" value="dsRNA-binding domain-like"/>
    <property type="match status" value="2"/>
</dbReference>
<feature type="domain" description="DRBM" evidence="4">
    <location>
        <begin position="224"/>
        <end position="287"/>
    </location>
</feature>
<feature type="domain" description="A to I editase" evidence="5">
    <location>
        <begin position="359"/>
        <end position="687"/>
    </location>
</feature>
<dbReference type="GO" id="GO:0003726">
    <property type="term" value="F:double-stranded RNA adenosine deaminase activity"/>
    <property type="evidence" value="ECO:0007669"/>
    <property type="project" value="TreeGrafter"/>
</dbReference>
<evidence type="ECO:0000256" key="2">
    <source>
        <dbReference type="PROSITE-ProRule" id="PRU00266"/>
    </source>
</evidence>
<evidence type="ECO:0000256" key="1">
    <source>
        <dbReference type="ARBA" id="ARBA00022884"/>
    </source>
</evidence>
<name>A0A914A3J9_PATMI</name>
<dbReference type="CTD" id="104"/>
<dbReference type="GO" id="GO:0006396">
    <property type="term" value="P:RNA processing"/>
    <property type="evidence" value="ECO:0007669"/>
    <property type="project" value="InterPro"/>
</dbReference>
<evidence type="ECO:0000259" key="5">
    <source>
        <dbReference type="PROSITE" id="PS50141"/>
    </source>
</evidence>